<dbReference type="OrthoDB" id="100006at2759"/>
<dbReference type="InterPro" id="IPR017452">
    <property type="entry name" value="GPCR_Rhodpsn_7TM"/>
</dbReference>
<feature type="transmembrane region" description="Helical" evidence="6">
    <location>
        <begin position="54"/>
        <end position="76"/>
    </location>
</feature>
<reference evidence="9" key="2">
    <citation type="submission" date="2015-01" db="EMBL/GenBank/DDBJ databases">
        <title>Evolutionary Origins and Diversification of the Mycorrhizal Mutualists.</title>
        <authorList>
            <consortium name="DOE Joint Genome Institute"/>
            <consortium name="Mycorrhizal Genomics Consortium"/>
            <person name="Kohler A."/>
            <person name="Kuo A."/>
            <person name="Nagy L.G."/>
            <person name="Floudas D."/>
            <person name="Copeland A."/>
            <person name="Barry K.W."/>
            <person name="Cichocki N."/>
            <person name="Veneault-Fourrey C."/>
            <person name="LaButti K."/>
            <person name="Lindquist E.A."/>
            <person name="Lipzen A."/>
            <person name="Lundell T."/>
            <person name="Morin E."/>
            <person name="Murat C."/>
            <person name="Riley R."/>
            <person name="Ohm R."/>
            <person name="Sun H."/>
            <person name="Tunlid A."/>
            <person name="Henrissat B."/>
            <person name="Grigoriev I.V."/>
            <person name="Hibbett D.S."/>
            <person name="Martin F."/>
        </authorList>
    </citation>
    <scope>NUCLEOTIDE SEQUENCE [LARGE SCALE GENOMIC DNA]</scope>
    <source>
        <strain evidence="9">LaAM-08-1</strain>
    </source>
</reference>
<dbReference type="Proteomes" id="UP000054477">
    <property type="component" value="Unassembled WGS sequence"/>
</dbReference>
<sequence length="403" mass="45004">MFSFGERVGLLFTVQAATVTAACNTSILVYVVYKRVRRARRGNILTSDATDSSLFINLMIADQVQAMGNILNIQWIKDAEVTEGSVCSAQAVLKQLGSDAVALTCLAITLQTFFTLILRWNIRRTTSKFTILGIWAFTGLVIGISYAATRTQQYYGPTNYWCFILRSHKTAQLMSQYLYMWSTAIMMIILYGVMFLILHGYVIVDDGIHWYKGKQRVAMDLSIDENTEKIDRESKKVAKKLLFYPAVYVVCVTPLSVTRWMYFLGHDVSYELALASSTLYALTGFFNLILFSITRPALLSDPSTVEMDATPLSPIPISRRHYHEQESPRPVYPGNYGYLPGGSITGPDMDQGQLTDEDPEGLGNGTITSSPTRASGPATGDRNGRDPNFDYTYETDDYGRLPG</sequence>
<keyword evidence="3 6" id="KW-1133">Transmembrane helix</keyword>
<dbReference type="SUPFAM" id="SSF81321">
    <property type="entry name" value="Family A G protein-coupled receptor-like"/>
    <property type="match status" value="1"/>
</dbReference>
<name>A0A0C9Y287_9AGAR</name>
<proteinExistence type="predicted"/>
<protein>
    <recommendedName>
        <fullName evidence="7">G-protein coupled receptors family 1 profile domain-containing protein</fullName>
    </recommendedName>
</protein>
<organism evidence="8 9">
    <name type="scientific">Laccaria amethystina LaAM-08-1</name>
    <dbReference type="NCBI Taxonomy" id="1095629"/>
    <lineage>
        <taxon>Eukaryota</taxon>
        <taxon>Fungi</taxon>
        <taxon>Dikarya</taxon>
        <taxon>Basidiomycota</taxon>
        <taxon>Agaricomycotina</taxon>
        <taxon>Agaricomycetes</taxon>
        <taxon>Agaricomycetidae</taxon>
        <taxon>Agaricales</taxon>
        <taxon>Agaricineae</taxon>
        <taxon>Hydnangiaceae</taxon>
        <taxon>Laccaria</taxon>
    </lineage>
</organism>
<feature type="transmembrane region" description="Helical" evidence="6">
    <location>
        <begin position="274"/>
        <end position="293"/>
    </location>
</feature>
<feature type="domain" description="G-protein coupled receptors family 1 profile" evidence="7">
    <location>
        <begin position="24"/>
        <end position="291"/>
    </location>
</feature>
<feature type="transmembrane region" description="Helical" evidence="6">
    <location>
        <begin position="129"/>
        <end position="148"/>
    </location>
</feature>
<dbReference type="PROSITE" id="PS51257">
    <property type="entry name" value="PROKAR_LIPOPROTEIN"/>
    <property type="match status" value="1"/>
</dbReference>
<dbReference type="Gene3D" id="1.20.1070.10">
    <property type="entry name" value="Rhodopsin 7-helix transmembrane proteins"/>
    <property type="match status" value="1"/>
</dbReference>
<evidence type="ECO:0000256" key="1">
    <source>
        <dbReference type="ARBA" id="ARBA00004141"/>
    </source>
</evidence>
<dbReference type="GO" id="GO:0004930">
    <property type="term" value="F:G protein-coupled receptor activity"/>
    <property type="evidence" value="ECO:0007669"/>
    <property type="project" value="TreeGrafter"/>
</dbReference>
<accession>A0A0C9Y287</accession>
<dbReference type="PROSITE" id="PS50262">
    <property type="entry name" value="G_PROTEIN_RECEP_F1_2"/>
    <property type="match status" value="1"/>
</dbReference>
<evidence type="ECO:0000256" key="5">
    <source>
        <dbReference type="SAM" id="MobiDB-lite"/>
    </source>
</evidence>
<evidence type="ECO:0000256" key="4">
    <source>
        <dbReference type="ARBA" id="ARBA00023136"/>
    </source>
</evidence>
<comment type="subcellular location">
    <subcellularLocation>
        <location evidence="1">Membrane</location>
        <topology evidence="1">Multi-pass membrane protein</topology>
    </subcellularLocation>
</comment>
<keyword evidence="4 6" id="KW-0472">Membrane</keyword>
<dbReference type="STRING" id="1095629.A0A0C9Y287"/>
<keyword evidence="9" id="KW-1185">Reference proteome</keyword>
<reference evidence="8 9" key="1">
    <citation type="submission" date="2014-04" db="EMBL/GenBank/DDBJ databases">
        <authorList>
            <consortium name="DOE Joint Genome Institute"/>
            <person name="Kuo A."/>
            <person name="Kohler A."/>
            <person name="Nagy L.G."/>
            <person name="Floudas D."/>
            <person name="Copeland A."/>
            <person name="Barry K.W."/>
            <person name="Cichocki N."/>
            <person name="Veneault-Fourrey C."/>
            <person name="LaButti K."/>
            <person name="Lindquist E.A."/>
            <person name="Lipzen A."/>
            <person name="Lundell T."/>
            <person name="Morin E."/>
            <person name="Murat C."/>
            <person name="Sun H."/>
            <person name="Tunlid A."/>
            <person name="Henrissat B."/>
            <person name="Grigoriev I.V."/>
            <person name="Hibbett D.S."/>
            <person name="Martin F."/>
            <person name="Nordberg H.P."/>
            <person name="Cantor M.N."/>
            <person name="Hua S.X."/>
        </authorList>
    </citation>
    <scope>NUCLEOTIDE SEQUENCE [LARGE SCALE GENOMIC DNA]</scope>
    <source>
        <strain evidence="8 9">LaAM-08-1</strain>
    </source>
</reference>
<dbReference type="EMBL" id="KN838596">
    <property type="protein sequence ID" value="KIK02188.1"/>
    <property type="molecule type" value="Genomic_DNA"/>
</dbReference>
<feature type="region of interest" description="Disordered" evidence="5">
    <location>
        <begin position="310"/>
        <end position="403"/>
    </location>
</feature>
<dbReference type="HOGENOM" id="CLU_027149_0_2_1"/>
<dbReference type="GO" id="GO:0005886">
    <property type="term" value="C:plasma membrane"/>
    <property type="evidence" value="ECO:0007669"/>
    <property type="project" value="TreeGrafter"/>
</dbReference>
<evidence type="ECO:0000313" key="8">
    <source>
        <dbReference type="EMBL" id="KIK02188.1"/>
    </source>
</evidence>
<dbReference type="PANTHER" id="PTHR23112">
    <property type="entry name" value="G PROTEIN-COUPLED RECEPTOR 157-RELATED"/>
    <property type="match status" value="1"/>
</dbReference>
<evidence type="ECO:0000256" key="3">
    <source>
        <dbReference type="ARBA" id="ARBA00022989"/>
    </source>
</evidence>
<evidence type="ECO:0000259" key="7">
    <source>
        <dbReference type="PROSITE" id="PS50262"/>
    </source>
</evidence>
<evidence type="ECO:0000256" key="6">
    <source>
        <dbReference type="SAM" id="Phobius"/>
    </source>
</evidence>
<feature type="transmembrane region" description="Helical" evidence="6">
    <location>
        <begin position="12"/>
        <end position="33"/>
    </location>
</feature>
<evidence type="ECO:0000313" key="9">
    <source>
        <dbReference type="Proteomes" id="UP000054477"/>
    </source>
</evidence>
<dbReference type="GO" id="GO:0007189">
    <property type="term" value="P:adenylate cyclase-activating G protein-coupled receptor signaling pathway"/>
    <property type="evidence" value="ECO:0007669"/>
    <property type="project" value="TreeGrafter"/>
</dbReference>
<feature type="transmembrane region" description="Helical" evidence="6">
    <location>
        <begin position="241"/>
        <end position="262"/>
    </location>
</feature>
<evidence type="ECO:0000256" key="2">
    <source>
        <dbReference type="ARBA" id="ARBA00022692"/>
    </source>
</evidence>
<feature type="transmembrane region" description="Helical" evidence="6">
    <location>
        <begin position="96"/>
        <end position="117"/>
    </location>
</feature>
<dbReference type="CDD" id="cd00637">
    <property type="entry name" value="7tm_classA_rhodopsin-like"/>
    <property type="match status" value="1"/>
</dbReference>
<dbReference type="PANTHER" id="PTHR23112:SF37">
    <property type="entry name" value="G PROTEIN-COUPLED RECEPTOR GPR1"/>
    <property type="match status" value="1"/>
</dbReference>
<feature type="transmembrane region" description="Helical" evidence="6">
    <location>
        <begin position="178"/>
        <end position="204"/>
    </location>
</feature>
<gene>
    <name evidence="8" type="ORF">K443DRAFT_538876</name>
</gene>
<dbReference type="AlphaFoldDB" id="A0A0C9Y287"/>
<keyword evidence="2 6" id="KW-0812">Transmembrane</keyword>